<sequence length="120" mass="14095">MKLLSLCLSALRRFSMSLRNCAMLRKRSKPEEQLKLCCLQCVISRFFCLLCLWNNVLKEVKHVQKYLQILGIIFEESVIKTRSLKVFLKGRRNDLVEEALQFAKDTCEEMGIPVVKRHFT</sequence>
<protein>
    <submittedName>
        <fullName evidence="1">Uncharacterized protein</fullName>
    </submittedName>
</protein>
<reference evidence="1 2" key="1">
    <citation type="journal article" date="2019" name="Sci. Rep.">
        <title>Orb-weaving spider Araneus ventricosus genome elucidates the spidroin gene catalogue.</title>
        <authorList>
            <person name="Kono N."/>
            <person name="Nakamura H."/>
            <person name="Ohtoshi R."/>
            <person name="Moran D.A.P."/>
            <person name="Shinohara A."/>
            <person name="Yoshida Y."/>
            <person name="Fujiwara M."/>
            <person name="Mori M."/>
            <person name="Tomita M."/>
            <person name="Arakawa K."/>
        </authorList>
    </citation>
    <scope>NUCLEOTIDE SEQUENCE [LARGE SCALE GENOMIC DNA]</scope>
</reference>
<dbReference type="Proteomes" id="UP000499080">
    <property type="component" value="Unassembled WGS sequence"/>
</dbReference>
<organism evidence="1 2">
    <name type="scientific">Araneus ventricosus</name>
    <name type="common">Orbweaver spider</name>
    <name type="synonym">Epeira ventricosa</name>
    <dbReference type="NCBI Taxonomy" id="182803"/>
    <lineage>
        <taxon>Eukaryota</taxon>
        <taxon>Metazoa</taxon>
        <taxon>Ecdysozoa</taxon>
        <taxon>Arthropoda</taxon>
        <taxon>Chelicerata</taxon>
        <taxon>Arachnida</taxon>
        <taxon>Araneae</taxon>
        <taxon>Araneomorphae</taxon>
        <taxon>Entelegynae</taxon>
        <taxon>Araneoidea</taxon>
        <taxon>Araneidae</taxon>
        <taxon>Araneus</taxon>
    </lineage>
</organism>
<name>A0A4Y2VYH1_ARAVE</name>
<proteinExistence type="predicted"/>
<keyword evidence="2" id="KW-1185">Reference proteome</keyword>
<gene>
    <name evidence="1" type="ORF">AVEN_152435_1</name>
</gene>
<comment type="caution">
    <text evidence="1">The sequence shown here is derived from an EMBL/GenBank/DDBJ whole genome shotgun (WGS) entry which is preliminary data.</text>
</comment>
<dbReference type="AlphaFoldDB" id="A0A4Y2VYH1"/>
<evidence type="ECO:0000313" key="2">
    <source>
        <dbReference type="Proteomes" id="UP000499080"/>
    </source>
</evidence>
<dbReference type="EMBL" id="BGPR01051903">
    <property type="protein sequence ID" value="GBO28807.1"/>
    <property type="molecule type" value="Genomic_DNA"/>
</dbReference>
<dbReference type="OrthoDB" id="10063284at2759"/>
<evidence type="ECO:0000313" key="1">
    <source>
        <dbReference type="EMBL" id="GBO28807.1"/>
    </source>
</evidence>
<accession>A0A4Y2VYH1</accession>